<dbReference type="AlphaFoldDB" id="A0A1Y6CCH6"/>
<dbReference type="GO" id="GO:0008233">
    <property type="term" value="F:peptidase activity"/>
    <property type="evidence" value="ECO:0007669"/>
    <property type="project" value="UniProtKB-KW"/>
</dbReference>
<sequence length="307" mass="33901">MTVIRVRHETRYRYDRPVTLGEHRLMIRPRDGHDLRLLEAGLRITPPALVRWSFDTFGNSIARAFFEGETEELVIENDLLVRRYVFDDPLVTFAEAAEPYPFAYRDDERVDLAPLIALQHPEERELVAGWRARTLPQLPGSSLDLLHALGQAIHDGFAYSRREALGTQSPRQTLERGEGTCRDFAFLFMEAARDLGFAARFVTGYLHDATLESGDDGLAGGQAGGQAGGHVGGGATHAWAEVFVPGAGWLEFDPTNLIVAGRDLVRVATTRTPEQARPISGSFRGPEATQATMAVTVEVTREMGEAD</sequence>
<feature type="domain" description="Transglutaminase-like" evidence="1">
    <location>
        <begin position="173"/>
        <end position="256"/>
    </location>
</feature>
<protein>
    <submittedName>
        <fullName evidence="2">Transglutaminase-like enzyme, putative cysteine protease</fullName>
    </submittedName>
</protein>
<dbReference type="RefSeq" id="WP_085124297.1">
    <property type="nucleotide sequence ID" value="NZ_FWZX01000017.1"/>
</dbReference>
<dbReference type="PANTHER" id="PTHR33490">
    <property type="entry name" value="BLR5614 PROTEIN-RELATED"/>
    <property type="match status" value="1"/>
</dbReference>
<keyword evidence="3" id="KW-1185">Reference proteome</keyword>
<organism evidence="2 3">
    <name type="scientific">Tistlia consotensis USBA 355</name>
    <dbReference type="NCBI Taxonomy" id="560819"/>
    <lineage>
        <taxon>Bacteria</taxon>
        <taxon>Pseudomonadati</taxon>
        <taxon>Pseudomonadota</taxon>
        <taxon>Alphaproteobacteria</taxon>
        <taxon>Rhodospirillales</taxon>
        <taxon>Rhodovibrionaceae</taxon>
        <taxon>Tistlia</taxon>
    </lineage>
</organism>
<dbReference type="STRING" id="560819.SAMN05428998_11764"/>
<evidence type="ECO:0000259" key="1">
    <source>
        <dbReference type="SMART" id="SM00460"/>
    </source>
</evidence>
<dbReference type="InterPro" id="IPR002931">
    <property type="entry name" value="Transglutaminase-like"/>
</dbReference>
<keyword evidence="2" id="KW-0378">Hydrolase</keyword>
<proteinExistence type="predicted"/>
<dbReference type="Gene3D" id="3.10.620.30">
    <property type="match status" value="1"/>
</dbReference>
<dbReference type="SMART" id="SM00460">
    <property type="entry name" value="TGc"/>
    <property type="match status" value="1"/>
</dbReference>
<dbReference type="SUPFAM" id="SSF54001">
    <property type="entry name" value="Cysteine proteinases"/>
    <property type="match status" value="1"/>
</dbReference>
<evidence type="ECO:0000313" key="3">
    <source>
        <dbReference type="Proteomes" id="UP000192917"/>
    </source>
</evidence>
<gene>
    <name evidence="2" type="ORF">SAMN05428998_11764</name>
</gene>
<dbReference type="InterPro" id="IPR038765">
    <property type="entry name" value="Papain-like_cys_pep_sf"/>
</dbReference>
<keyword evidence="2" id="KW-0645">Protease</keyword>
<dbReference type="Proteomes" id="UP000192917">
    <property type="component" value="Unassembled WGS sequence"/>
</dbReference>
<dbReference type="PANTHER" id="PTHR33490:SF1">
    <property type="entry name" value="SLL1233 PROTEIN"/>
    <property type="match status" value="1"/>
</dbReference>
<dbReference type="InterPro" id="IPR013589">
    <property type="entry name" value="Bac_transglu_N"/>
</dbReference>
<dbReference type="Pfam" id="PF08379">
    <property type="entry name" value="Bact_transglu_N"/>
    <property type="match status" value="1"/>
</dbReference>
<dbReference type="Pfam" id="PF01841">
    <property type="entry name" value="Transglut_core"/>
    <property type="match status" value="1"/>
</dbReference>
<dbReference type="EMBL" id="FWZX01000017">
    <property type="protein sequence ID" value="SMF48245.1"/>
    <property type="molecule type" value="Genomic_DNA"/>
</dbReference>
<reference evidence="2 3" key="1">
    <citation type="submission" date="2017-04" db="EMBL/GenBank/DDBJ databases">
        <authorList>
            <person name="Afonso C.L."/>
            <person name="Miller P.J."/>
            <person name="Scott M.A."/>
            <person name="Spackman E."/>
            <person name="Goraichik I."/>
            <person name="Dimitrov K.M."/>
            <person name="Suarez D.L."/>
            <person name="Swayne D.E."/>
        </authorList>
    </citation>
    <scope>NUCLEOTIDE SEQUENCE [LARGE SCALE GENOMIC DNA]</scope>
    <source>
        <strain evidence="2 3">USBA 355</strain>
    </source>
</reference>
<dbReference type="GO" id="GO:0006508">
    <property type="term" value="P:proteolysis"/>
    <property type="evidence" value="ECO:0007669"/>
    <property type="project" value="UniProtKB-KW"/>
</dbReference>
<accession>A0A1Y6CCH6</accession>
<name>A0A1Y6CCH6_9PROT</name>
<evidence type="ECO:0000313" key="2">
    <source>
        <dbReference type="EMBL" id="SMF48245.1"/>
    </source>
</evidence>